<feature type="region of interest" description="Disordered" evidence="6">
    <location>
        <begin position="56"/>
        <end position="79"/>
    </location>
</feature>
<keyword evidence="5" id="KW-0539">Nucleus</keyword>
<feature type="compositionally biased region" description="Polar residues" evidence="6">
    <location>
        <begin position="65"/>
        <end position="79"/>
    </location>
</feature>
<dbReference type="Proteomes" id="UP000054567">
    <property type="component" value="Unassembled WGS sequence"/>
</dbReference>
<dbReference type="Pfam" id="PF04082">
    <property type="entry name" value="Fungal_trans"/>
    <property type="match status" value="1"/>
</dbReference>
<dbReference type="InterPro" id="IPR036864">
    <property type="entry name" value="Zn2-C6_fun-type_DNA-bd_sf"/>
</dbReference>
<name>A0A0J6F8S0_COCPO</name>
<reference evidence="9" key="3">
    <citation type="journal article" date="2010" name="Genome Res.">
        <title>Population genomic sequencing of Coccidioides fungi reveals recent hybridization and transposon control.</title>
        <authorList>
            <person name="Neafsey D.E."/>
            <person name="Barker B.M."/>
            <person name="Sharpton T.J."/>
            <person name="Stajich J.E."/>
            <person name="Park D.J."/>
            <person name="Whiston E."/>
            <person name="Hung C.-Y."/>
            <person name="McMahan C."/>
            <person name="White J."/>
            <person name="Sykes S."/>
            <person name="Heiman D."/>
            <person name="Young S."/>
            <person name="Zeng Q."/>
            <person name="Abouelleil A."/>
            <person name="Aftuck L."/>
            <person name="Bessette D."/>
            <person name="Brown A."/>
            <person name="FitzGerald M."/>
            <person name="Lui A."/>
            <person name="Macdonald J.P."/>
            <person name="Priest M."/>
            <person name="Orbach M.J."/>
            <person name="Galgiani J.N."/>
            <person name="Kirkland T.N."/>
            <person name="Cole G.T."/>
            <person name="Birren B.W."/>
            <person name="Henn M.R."/>
            <person name="Taylor J.W."/>
            <person name="Rounsley S.D."/>
        </authorList>
    </citation>
    <scope>NUCLEOTIDE SEQUENCE [LARGE SCALE GENOMIC DNA]</scope>
    <source>
        <strain evidence="9">RMSCC 3488</strain>
    </source>
</reference>
<dbReference type="GO" id="GO:0000981">
    <property type="term" value="F:DNA-binding transcription factor activity, RNA polymerase II-specific"/>
    <property type="evidence" value="ECO:0007669"/>
    <property type="project" value="InterPro"/>
</dbReference>
<sequence>MRSSSLPSVCSSRQTVHRVSLACMQCRSRHMRCDAKQPECSRCQLDKRRCTYVKSKRGGRRRATSADSPQGESTVFSEPTSVSPEWKKCIDTIREPSQEILFSEPCSVTSDPQATPSMIDDPVASPFDNLLDLYYSTFHAAHAFVLPKRNLLDRLEKDPLSFEALVLVMRYVGSLFNPSTSSASLERKVQRALAPIRSREYFLTGYHVQSLLLYSSAAYWCNKTETGLRLLDETIQLAIELGMELESYAIQHGEGDPVLEESWRRTWWQIYVTEAHNTGTTRSFPTKTGGLHITTALPCEDHNYQSGTIPPPRTLYEYDMREFLMAEGDAEFSSIAELIGLTRTLNMVLSGRKTGNLSVTRTICAEVDIAISAWCALLPASKKNVKRSDGTVDEQLFNANILIHTCIVDLHRELSDLAYSPIESVSRCAPPSPAKRLHVFPSNETHRHTLTVLSSIEKVGRLLNVVTAFDTCTPFLISMIANTTVAHLSACKHLFRDRRLQMEREKIRLSMAALKSLSEFWPLGRRTYTEVGIIAREILSLADREISPWVASMGLPPVMCRNIGADLGGALDTCNLCDDSASCEFLMNV</sequence>
<keyword evidence="2" id="KW-0805">Transcription regulation</keyword>
<dbReference type="OrthoDB" id="2399539at2759"/>
<evidence type="ECO:0000256" key="5">
    <source>
        <dbReference type="ARBA" id="ARBA00023242"/>
    </source>
</evidence>
<accession>A0A0J6F8S0</accession>
<evidence type="ECO:0000313" key="9">
    <source>
        <dbReference type="Proteomes" id="UP000054567"/>
    </source>
</evidence>
<dbReference type="PROSITE" id="PS00463">
    <property type="entry name" value="ZN2_CY6_FUNGAL_1"/>
    <property type="match status" value="1"/>
</dbReference>
<dbReference type="CDD" id="cd12148">
    <property type="entry name" value="fungal_TF_MHR"/>
    <property type="match status" value="1"/>
</dbReference>
<dbReference type="InterPro" id="IPR001138">
    <property type="entry name" value="Zn2Cys6_DnaBD"/>
</dbReference>
<dbReference type="Gene3D" id="4.10.240.10">
    <property type="entry name" value="Zn(2)-C6 fungal-type DNA-binding domain"/>
    <property type="match status" value="1"/>
</dbReference>
<keyword evidence="1" id="KW-0479">Metal-binding</keyword>
<dbReference type="GO" id="GO:0008270">
    <property type="term" value="F:zinc ion binding"/>
    <property type="evidence" value="ECO:0007669"/>
    <property type="project" value="InterPro"/>
</dbReference>
<evidence type="ECO:0000259" key="7">
    <source>
        <dbReference type="PROSITE" id="PS50048"/>
    </source>
</evidence>
<dbReference type="AlphaFoldDB" id="A0A0J6F8S0"/>
<evidence type="ECO:0000256" key="6">
    <source>
        <dbReference type="SAM" id="MobiDB-lite"/>
    </source>
</evidence>
<dbReference type="InterPro" id="IPR007219">
    <property type="entry name" value="XnlR_reg_dom"/>
</dbReference>
<evidence type="ECO:0000256" key="2">
    <source>
        <dbReference type="ARBA" id="ARBA00023015"/>
    </source>
</evidence>
<evidence type="ECO:0000313" key="8">
    <source>
        <dbReference type="EMBL" id="KMM65359.1"/>
    </source>
</evidence>
<organism evidence="8 9">
    <name type="scientific">Coccidioides posadasii RMSCC 3488</name>
    <dbReference type="NCBI Taxonomy" id="454284"/>
    <lineage>
        <taxon>Eukaryota</taxon>
        <taxon>Fungi</taxon>
        <taxon>Dikarya</taxon>
        <taxon>Ascomycota</taxon>
        <taxon>Pezizomycotina</taxon>
        <taxon>Eurotiomycetes</taxon>
        <taxon>Eurotiomycetidae</taxon>
        <taxon>Onygenales</taxon>
        <taxon>Onygenaceae</taxon>
        <taxon>Coccidioides</taxon>
    </lineage>
</organism>
<reference evidence="8 9" key="1">
    <citation type="submission" date="2007-06" db="EMBL/GenBank/DDBJ databases">
        <title>The Genome Sequence of Coccidioides posadasii RMSCC_3488.</title>
        <authorList>
            <consortium name="Coccidioides Genome Resources Consortium"/>
            <consortium name="The Broad Institute Genome Sequencing Platform"/>
            <person name="Henn M.R."/>
            <person name="Sykes S."/>
            <person name="Young S."/>
            <person name="Jaffe D."/>
            <person name="Berlin A."/>
            <person name="Alvarez P."/>
            <person name="Butler J."/>
            <person name="Gnerre S."/>
            <person name="Grabherr M."/>
            <person name="Mauceli E."/>
            <person name="Brockman W."/>
            <person name="Kodira C."/>
            <person name="Alvarado L."/>
            <person name="Zeng Q."/>
            <person name="Crawford M."/>
            <person name="Antoine C."/>
            <person name="Devon K."/>
            <person name="Galgiani J."/>
            <person name="Orsborn K."/>
            <person name="Lewis M.L."/>
            <person name="Nusbaum C."/>
            <person name="Galagan J."/>
            <person name="Birren B."/>
        </authorList>
    </citation>
    <scope>NUCLEOTIDE SEQUENCE [LARGE SCALE GENOMIC DNA]</scope>
    <source>
        <strain evidence="8 9">RMSCC 3488</strain>
    </source>
</reference>
<reference evidence="9" key="2">
    <citation type="journal article" date="2009" name="Genome Res.">
        <title>Comparative genomic analyses of the human fungal pathogens Coccidioides and their relatives.</title>
        <authorList>
            <person name="Sharpton T.J."/>
            <person name="Stajich J.E."/>
            <person name="Rounsley S.D."/>
            <person name="Gardner M.J."/>
            <person name="Wortman J.R."/>
            <person name="Jordar V.S."/>
            <person name="Maiti R."/>
            <person name="Kodira C.D."/>
            <person name="Neafsey D.E."/>
            <person name="Zeng Q."/>
            <person name="Hung C.-Y."/>
            <person name="McMahan C."/>
            <person name="Muszewska A."/>
            <person name="Grynberg M."/>
            <person name="Mandel M.A."/>
            <person name="Kellner E.M."/>
            <person name="Barker B.M."/>
            <person name="Galgiani J.N."/>
            <person name="Orbach M.J."/>
            <person name="Kirkland T.N."/>
            <person name="Cole G.T."/>
            <person name="Henn M.R."/>
            <person name="Birren B.W."/>
            <person name="Taylor J.W."/>
        </authorList>
    </citation>
    <scope>NUCLEOTIDE SEQUENCE [LARGE SCALE GENOMIC DNA]</scope>
    <source>
        <strain evidence="9">RMSCC 3488</strain>
    </source>
</reference>
<dbReference type="SMART" id="SM00066">
    <property type="entry name" value="GAL4"/>
    <property type="match status" value="1"/>
</dbReference>
<protein>
    <recommendedName>
        <fullName evidence="7">Zn(2)-C6 fungal-type domain-containing protein</fullName>
    </recommendedName>
</protein>
<dbReference type="GO" id="GO:0006351">
    <property type="term" value="P:DNA-templated transcription"/>
    <property type="evidence" value="ECO:0007669"/>
    <property type="project" value="InterPro"/>
</dbReference>
<keyword evidence="4" id="KW-0804">Transcription</keyword>
<dbReference type="PANTHER" id="PTHR47431">
    <property type="entry name" value="ZN(II)2CYS6 TRANSCRIPTION FACTOR (EUROFUNG)-RELATED"/>
    <property type="match status" value="1"/>
</dbReference>
<evidence type="ECO:0000256" key="1">
    <source>
        <dbReference type="ARBA" id="ARBA00022723"/>
    </source>
</evidence>
<dbReference type="SUPFAM" id="SSF57701">
    <property type="entry name" value="Zn2/Cys6 DNA-binding domain"/>
    <property type="match status" value="1"/>
</dbReference>
<dbReference type="PROSITE" id="PS50048">
    <property type="entry name" value="ZN2_CY6_FUNGAL_2"/>
    <property type="match status" value="1"/>
</dbReference>
<dbReference type="VEuPathDB" id="FungiDB:CPAG_01710"/>
<dbReference type="Pfam" id="PF00172">
    <property type="entry name" value="Zn_clus"/>
    <property type="match status" value="1"/>
</dbReference>
<evidence type="ECO:0000256" key="3">
    <source>
        <dbReference type="ARBA" id="ARBA00023125"/>
    </source>
</evidence>
<proteinExistence type="predicted"/>
<feature type="domain" description="Zn(2)-C6 fungal-type" evidence="7">
    <location>
        <begin position="22"/>
        <end position="52"/>
    </location>
</feature>
<dbReference type="PANTHER" id="PTHR47431:SF4">
    <property type="entry name" value="ZN(II)2CYS6 TRANSCRIPTION FACTOR (EUROFUNG)"/>
    <property type="match status" value="1"/>
</dbReference>
<gene>
    <name evidence="8" type="ORF">CPAG_01710</name>
</gene>
<keyword evidence="3" id="KW-0238">DNA-binding</keyword>
<evidence type="ECO:0000256" key="4">
    <source>
        <dbReference type="ARBA" id="ARBA00023163"/>
    </source>
</evidence>
<dbReference type="CDD" id="cd00067">
    <property type="entry name" value="GAL4"/>
    <property type="match status" value="1"/>
</dbReference>
<dbReference type="GO" id="GO:0003677">
    <property type="term" value="F:DNA binding"/>
    <property type="evidence" value="ECO:0007669"/>
    <property type="project" value="UniProtKB-KW"/>
</dbReference>
<dbReference type="EMBL" id="DS268109">
    <property type="protein sequence ID" value="KMM65359.1"/>
    <property type="molecule type" value="Genomic_DNA"/>
</dbReference>